<dbReference type="eggNOG" id="COG3047">
    <property type="taxonomic scope" value="Bacteria"/>
</dbReference>
<dbReference type="SUPFAM" id="SSF56925">
    <property type="entry name" value="OMPA-like"/>
    <property type="match status" value="1"/>
</dbReference>
<keyword evidence="4" id="KW-1185">Reference proteome</keyword>
<feature type="domain" description="Outer membrane protein beta-barrel" evidence="2">
    <location>
        <begin position="15"/>
        <end position="198"/>
    </location>
</feature>
<accession>I3YRW9</accession>
<dbReference type="AlphaFoldDB" id="I3YRW9"/>
<keyword evidence="1" id="KW-0732">Signal</keyword>
<dbReference type="STRING" id="746697.Aeqsu_0214"/>
<evidence type="ECO:0000256" key="1">
    <source>
        <dbReference type="ARBA" id="ARBA00022729"/>
    </source>
</evidence>
<dbReference type="Gene3D" id="2.40.160.20">
    <property type="match status" value="1"/>
</dbReference>
<name>I3YRW9_AEQSU</name>
<dbReference type="EMBL" id="CP003280">
    <property type="protein sequence ID" value="AFL79737.1"/>
    <property type="molecule type" value="Genomic_DNA"/>
</dbReference>
<reference evidence="3 4" key="1">
    <citation type="submission" date="2012-06" db="EMBL/GenBank/DDBJ databases">
        <title>The complete genome of Aequorivita sublithincola DSM 14238.</title>
        <authorList>
            <consortium name="US DOE Joint Genome Institute (JGI-PGF)"/>
            <person name="Lucas S."/>
            <person name="Copeland A."/>
            <person name="Lapidus A."/>
            <person name="Goodwin L."/>
            <person name="Pitluck S."/>
            <person name="Peters L."/>
            <person name="Munk A.C.C."/>
            <person name="Kyrpides N."/>
            <person name="Mavromatis K."/>
            <person name="Pagani I."/>
            <person name="Ivanova N."/>
            <person name="Ovchinnikova G."/>
            <person name="Zeytun A."/>
            <person name="Detter J.C."/>
            <person name="Han C."/>
            <person name="Land M."/>
            <person name="Hauser L."/>
            <person name="Markowitz V."/>
            <person name="Cheng J.-F."/>
            <person name="Hugenholtz P."/>
            <person name="Woyke T."/>
            <person name="Wu D."/>
            <person name="Tindall B."/>
            <person name="Faehnrich R."/>
            <person name="Brambilla E."/>
            <person name="Klenk H.-P."/>
            <person name="Eisen J.A."/>
        </authorList>
    </citation>
    <scope>NUCLEOTIDE SEQUENCE [LARGE SCALE GENOMIC DNA]</scope>
    <source>
        <strain evidence="4">DSM 14238 / LMG 21431 / ACAM 643 / 9-3</strain>
    </source>
</reference>
<dbReference type="OrthoDB" id="1100205at2"/>
<organism evidence="3 4">
    <name type="scientific">Aequorivita sublithincola (strain DSM 14238 / LMG 21431 / ACAM 643 / 9-3)</name>
    <dbReference type="NCBI Taxonomy" id="746697"/>
    <lineage>
        <taxon>Bacteria</taxon>
        <taxon>Pseudomonadati</taxon>
        <taxon>Bacteroidota</taxon>
        <taxon>Flavobacteriia</taxon>
        <taxon>Flavobacteriales</taxon>
        <taxon>Flavobacteriaceae</taxon>
        <taxon>Aequorivita</taxon>
    </lineage>
</organism>
<evidence type="ECO:0000313" key="4">
    <source>
        <dbReference type="Proteomes" id="UP000006049"/>
    </source>
</evidence>
<proteinExistence type="predicted"/>
<dbReference type="InterPro" id="IPR011250">
    <property type="entry name" value="OMP/PagP_B-barrel"/>
</dbReference>
<dbReference type="Pfam" id="PF13505">
    <property type="entry name" value="OMP_b-brl"/>
    <property type="match status" value="1"/>
</dbReference>
<evidence type="ECO:0000259" key="2">
    <source>
        <dbReference type="Pfam" id="PF13505"/>
    </source>
</evidence>
<dbReference type="KEGG" id="asl:Aeqsu_0214"/>
<dbReference type="Proteomes" id="UP000006049">
    <property type="component" value="Chromosome"/>
</dbReference>
<protein>
    <submittedName>
        <fullName evidence="3">Opacity protein</fullName>
    </submittedName>
</protein>
<dbReference type="InterPro" id="IPR027385">
    <property type="entry name" value="Beta-barrel_OMP"/>
</dbReference>
<gene>
    <name evidence="3" type="ordered locus">Aeqsu_0214</name>
</gene>
<sequence>MRTQNTMKKHILLIATAILLISFTAKTQEKWSMEFRPGLNFPTSDSGNIDSKVGYGFELIGAYKLMPHLAVYAGWGLNQFKGDDRLLKENFTFEETGFTFGFQIIRPIGTSAFSYLAKAGAVYNHIQLENNSNTINADSGYGFGWQAALGVDYEFASNLSFRPEIRYRSLSRDAEIANVETELKLNYISFGIGLAWEF</sequence>
<dbReference type="HOGENOM" id="CLU_106628_0_0_10"/>
<evidence type="ECO:0000313" key="3">
    <source>
        <dbReference type="EMBL" id="AFL79737.1"/>
    </source>
</evidence>